<keyword evidence="2" id="KW-1185">Reference proteome</keyword>
<name>A0ABX4XQ74_9LIST</name>
<dbReference type="EMBL" id="MPDH01000020">
    <property type="protein sequence ID" value="PNP88954.1"/>
    <property type="molecule type" value="Genomic_DNA"/>
</dbReference>
<comment type="caution">
    <text evidence="1">The sequence shown here is derived from an EMBL/GenBank/DDBJ whole genome shotgun (WGS) entry which is preliminary data.</text>
</comment>
<accession>A0ABX4XQ74</accession>
<reference evidence="1 2" key="1">
    <citation type="submission" date="2016-11" db="EMBL/GenBank/DDBJ databases">
        <title>Whole Genome Sequence of Listeria newyorkensis.</title>
        <authorList>
            <person name="Frink S."/>
            <person name="Morales C."/>
            <person name="Kiang D."/>
        </authorList>
    </citation>
    <scope>NUCLEOTIDE SEQUENCE [LARGE SCALE GENOMIC DNA]</scope>
    <source>
        <strain evidence="1 2">F1604011-044</strain>
    </source>
</reference>
<dbReference type="RefSeq" id="WP_103035011.1">
    <property type="nucleotide sequence ID" value="NZ_CP113980.1"/>
</dbReference>
<protein>
    <submittedName>
        <fullName evidence="1">Uncharacterized protein</fullName>
    </submittedName>
</protein>
<evidence type="ECO:0000313" key="1">
    <source>
        <dbReference type="EMBL" id="PNP88954.1"/>
    </source>
</evidence>
<gene>
    <name evidence="1" type="ORF">BMT55_13870</name>
</gene>
<organism evidence="1 2">
    <name type="scientific">Listeria newyorkensis</name>
    <dbReference type="NCBI Taxonomy" id="1497681"/>
    <lineage>
        <taxon>Bacteria</taxon>
        <taxon>Bacillati</taxon>
        <taxon>Bacillota</taxon>
        <taxon>Bacilli</taxon>
        <taxon>Bacillales</taxon>
        <taxon>Listeriaceae</taxon>
        <taxon>Listeria</taxon>
    </lineage>
</organism>
<dbReference type="Proteomes" id="UP000236500">
    <property type="component" value="Unassembled WGS sequence"/>
</dbReference>
<sequence>MKTKFDDLIDYISLEVEGMENELDSIRLAANQDVDTFDEEMITADELTGDFVRLEDYEALKESVDDLLIAFDMRGVN</sequence>
<evidence type="ECO:0000313" key="2">
    <source>
        <dbReference type="Proteomes" id="UP000236500"/>
    </source>
</evidence>
<proteinExistence type="predicted"/>